<dbReference type="SMART" id="SM00304">
    <property type="entry name" value="HAMP"/>
    <property type="match status" value="1"/>
</dbReference>
<evidence type="ECO:0000256" key="11">
    <source>
        <dbReference type="ARBA" id="ARBA00022989"/>
    </source>
</evidence>
<evidence type="ECO:0000313" key="18">
    <source>
        <dbReference type="Proteomes" id="UP000724149"/>
    </source>
</evidence>
<evidence type="ECO:0000313" key="17">
    <source>
        <dbReference type="EMBL" id="MBM6922704.1"/>
    </source>
</evidence>
<evidence type="ECO:0000256" key="14">
    <source>
        <dbReference type="SAM" id="Phobius"/>
    </source>
</evidence>
<name>A0ABS2GML0_9FIRM</name>
<dbReference type="SUPFAM" id="SSF47384">
    <property type="entry name" value="Homodimeric domain of signal transducing histidine kinase"/>
    <property type="match status" value="1"/>
</dbReference>
<feature type="transmembrane region" description="Helical" evidence="14">
    <location>
        <begin position="165"/>
        <end position="185"/>
    </location>
</feature>
<comment type="catalytic activity">
    <reaction evidence="1">
        <text>ATP + protein L-histidine = ADP + protein N-phospho-L-histidine.</text>
        <dbReference type="EC" id="2.7.13.3"/>
    </reaction>
</comment>
<evidence type="ECO:0000256" key="2">
    <source>
        <dbReference type="ARBA" id="ARBA00004651"/>
    </source>
</evidence>
<dbReference type="PROSITE" id="PS50109">
    <property type="entry name" value="HIS_KIN"/>
    <property type="match status" value="1"/>
</dbReference>
<dbReference type="SUPFAM" id="SSF158472">
    <property type="entry name" value="HAMP domain-like"/>
    <property type="match status" value="1"/>
</dbReference>
<evidence type="ECO:0000256" key="6">
    <source>
        <dbReference type="ARBA" id="ARBA00022679"/>
    </source>
</evidence>
<comment type="caution">
    <text evidence="17">The sequence shown here is derived from an EMBL/GenBank/DDBJ whole genome shotgun (WGS) entry which is preliminary data.</text>
</comment>
<feature type="domain" description="HAMP" evidence="16">
    <location>
        <begin position="192"/>
        <end position="244"/>
    </location>
</feature>
<dbReference type="Pfam" id="PF00672">
    <property type="entry name" value="HAMP"/>
    <property type="match status" value="1"/>
</dbReference>
<dbReference type="CDD" id="cd00082">
    <property type="entry name" value="HisKA"/>
    <property type="match status" value="1"/>
</dbReference>
<evidence type="ECO:0000256" key="7">
    <source>
        <dbReference type="ARBA" id="ARBA00022692"/>
    </source>
</evidence>
<keyword evidence="10" id="KW-0067">ATP-binding</keyword>
<evidence type="ECO:0000259" key="16">
    <source>
        <dbReference type="PROSITE" id="PS50885"/>
    </source>
</evidence>
<evidence type="ECO:0000256" key="1">
    <source>
        <dbReference type="ARBA" id="ARBA00000085"/>
    </source>
</evidence>
<evidence type="ECO:0000256" key="9">
    <source>
        <dbReference type="ARBA" id="ARBA00022777"/>
    </source>
</evidence>
<evidence type="ECO:0000256" key="3">
    <source>
        <dbReference type="ARBA" id="ARBA00012438"/>
    </source>
</evidence>
<dbReference type="Gene3D" id="3.30.565.10">
    <property type="entry name" value="Histidine kinase-like ATPase, C-terminal domain"/>
    <property type="match status" value="1"/>
</dbReference>
<evidence type="ECO:0000256" key="5">
    <source>
        <dbReference type="ARBA" id="ARBA00022553"/>
    </source>
</evidence>
<dbReference type="EMBL" id="JACSNR010000002">
    <property type="protein sequence ID" value="MBM6922704.1"/>
    <property type="molecule type" value="Genomic_DNA"/>
</dbReference>
<dbReference type="Gene3D" id="6.10.340.10">
    <property type="match status" value="1"/>
</dbReference>
<dbReference type="Gene3D" id="1.10.287.130">
    <property type="match status" value="1"/>
</dbReference>
<evidence type="ECO:0000256" key="13">
    <source>
        <dbReference type="ARBA" id="ARBA00023136"/>
    </source>
</evidence>
<accession>A0ABS2GML0</accession>
<keyword evidence="7 14" id="KW-0812">Transmembrane</keyword>
<evidence type="ECO:0000256" key="4">
    <source>
        <dbReference type="ARBA" id="ARBA00022475"/>
    </source>
</evidence>
<dbReference type="PANTHER" id="PTHR45528:SF1">
    <property type="entry name" value="SENSOR HISTIDINE KINASE CPXA"/>
    <property type="match status" value="1"/>
</dbReference>
<keyword evidence="9 17" id="KW-0418">Kinase</keyword>
<keyword evidence="18" id="KW-1185">Reference proteome</keyword>
<dbReference type="InterPro" id="IPR050398">
    <property type="entry name" value="HssS/ArlS-like"/>
</dbReference>
<dbReference type="InterPro" id="IPR003594">
    <property type="entry name" value="HATPase_dom"/>
</dbReference>
<dbReference type="CDD" id="cd06225">
    <property type="entry name" value="HAMP"/>
    <property type="match status" value="1"/>
</dbReference>
<evidence type="ECO:0000256" key="12">
    <source>
        <dbReference type="ARBA" id="ARBA00023012"/>
    </source>
</evidence>
<comment type="subcellular location">
    <subcellularLocation>
        <location evidence="2">Cell membrane</location>
        <topology evidence="2">Multi-pass membrane protein</topology>
    </subcellularLocation>
</comment>
<keyword evidence="4" id="KW-1003">Cell membrane</keyword>
<dbReference type="InterPro" id="IPR036890">
    <property type="entry name" value="HATPase_C_sf"/>
</dbReference>
<dbReference type="CDD" id="cd00075">
    <property type="entry name" value="HATPase"/>
    <property type="match status" value="1"/>
</dbReference>
<keyword evidence="12" id="KW-0902">Two-component regulatory system</keyword>
<sequence length="503" mass="55269">MAMKKITRRWLVNGLGVIFVILLGVMIAFSFGVRSFYYSSVQQIIISRSSVISTLLQTYAQDSSVNFSQELQNIVETFEYRETMELMAIDSSGKVMMTSSGFLPEEDLPMPDFEGAMSSPDGIDVYQGRIGGENIMAVSVAAGSASENLAATRYVVSLEQVDNQILLLTAIIGSVCLAIILFVIFSSSYFINSIVNPVSEIAETARRIAQGDFKARLEKKNDDEIGELSDVINYMAEELANSEKLKNDFISSVSHELRTPLTAIRGWGETMLMDENIDHATLETGMGVIMRETERLSDMVEELLDFSRMQSGRMKLVKSKMDVLAELSEAVIMYTERAKREGMLLIYDEPDLFVPVFGDRGKLRQVFINVIDNALKYSDPGDTTTVSARVEGNNIIIEVEDTGCGISAADLPKIKTKFYKANLTRRGSGIGLAVADEIIQMHGGRLDVSSVEGEGTTVTITLPIMERGDDSTQIAEATAEKAAPPSDAAVHLNKLDLSDIEDN</sequence>
<evidence type="ECO:0000256" key="10">
    <source>
        <dbReference type="ARBA" id="ARBA00022840"/>
    </source>
</evidence>
<feature type="domain" description="Histidine kinase" evidence="15">
    <location>
        <begin position="252"/>
        <end position="466"/>
    </location>
</feature>
<evidence type="ECO:0000259" key="15">
    <source>
        <dbReference type="PROSITE" id="PS50109"/>
    </source>
</evidence>
<keyword evidence="13 14" id="KW-0472">Membrane</keyword>
<dbReference type="PANTHER" id="PTHR45528">
    <property type="entry name" value="SENSOR HISTIDINE KINASE CPXA"/>
    <property type="match status" value="1"/>
</dbReference>
<keyword evidence="6" id="KW-0808">Transferase</keyword>
<evidence type="ECO:0000256" key="8">
    <source>
        <dbReference type="ARBA" id="ARBA00022741"/>
    </source>
</evidence>
<dbReference type="SMART" id="SM00387">
    <property type="entry name" value="HATPase_c"/>
    <property type="match status" value="1"/>
</dbReference>
<dbReference type="Pfam" id="PF02518">
    <property type="entry name" value="HATPase_c"/>
    <property type="match status" value="1"/>
</dbReference>
<organism evidence="17 18">
    <name type="scientific">Hydrogenoanaerobacterium saccharovorans</name>
    <dbReference type="NCBI Taxonomy" id="474960"/>
    <lineage>
        <taxon>Bacteria</taxon>
        <taxon>Bacillati</taxon>
        <taxon>Bacillota</taxon>
        <taxon>Clostridia</taxon>
        <taxon>Eubacteriales</taxon>
        <taxon>Oscillospiraceae</taxon>
        <taxon>Hydrogenoanaerobacterium</taxon>
    </lineage>
</organism>
<protein>
    <recommendedName>
        <fullName evidence="3">histidine kinase</fullName>
        <ecNumber evidence="3">2.7.13.3</ecNumber>
    </recommendedName>
</protein>
<proteinExistence type="predicted"/>
<feature type="transmembrane region" description="Helical" evidence="14">
    <location>
        <begin position="12"/>
        <end position="33"/>
    </location>
</feature>
<dbReference type="SUPFAM" id="SSF55874">
    <property type="entry name" value="ATPase domain of HSP90 chaperone/DNA topoisomerase II/histidine kinase"/>
    <property type="match status" value="1"/>
</dbReference>
<dbReference type="InterPro" id="IPR036097">
    <property type="entry name" value="HisK_dim/P_sf"/>
</dbReference>
<gene>
    <name evidence="17" type="ORF">H9X81_03220</name>
</gene>
<dbReference type="PROSITE" id="PS50885">
    <property type="entry name" value="HAMP"/>
    <property type="match status" value="1"/>
</dbReference>
<dbReference type="InterPro" id="IPR004358">
    <property type="entry name" value="Sig_transdc_His_kin-like_C"/>
</dbReference>
<dbReference type="Pfam" id="PF00512">
    <property type="entry name" value="HisKA"/>
    <property type="match status" value="1"/>
</dbReference>
<keyword evidence="8" id="KW-0547">Nucleotide-binding</keyword>
<dbReference type="InterPro" id="IPR005467">
    <property type="entry name" value="His_kinase_dom"/>
</dbReference>
<dbReference type="EC" id="2.7.13.3" evidence="3"/>
<keyword evidence="5" id="KW-0597">Phosphoprotein</keyword>
<dbReference type="SMART" id="SM00388">
    <property type="entry name" value="HisKA"/>
    <property type="match status" value="1"/>
</dbReference>
<dbReference type="Proteomes" id="UP000724149">
    <property type="component" value="Unassembled WGS sequence"/>
</dbReference>
<dbReference type="GO" id="GO:0016301">
    <property type="term" value="F:kinase activity"/>
    <property type="evidence" value="ECO:0007669"/>
    <property type="project" value="UniProtKB-KW"/>
</dbReference>
<keyword evidence="11 14" id="KW-1133">Transmembrane helix</keyword>
<dbReference type="PRINTS" id="PR00344">
    <property type="entry name" value="BCTRLSENSOR"/>
</dbReference>
<dbReference type="InterPro" id="IPR003660">
    <property type="entry name" value="HAMP_dom"/>
</dbReference>
<dbReference type="InterPro" id="IPR003661">
    <property type="entry name" value="HisK_dim/P_dom"/>
</dbReference>
<reference evidence="17 18" key="1">
    <citation type="journal article" date="2021" name="Sci. Rep.">
        <title>The distribution of antibiotic resistance genes in chicken gut microbiota commensals.</title>
        <authorList>
            <person name="Juricova H."/>
            <person name="Matiasovicova J."/>
            <person name="Kubasova T."/>
            <person name="Cejkova D."/>
            <person name="Rychlik I."/>
        </authorList>
    </citation>
    <scope>NUCLEOTIDE SEQUENCE [LARGE SCALE GENOMIC DNA]</scope>
    <source>
        <strain evidence="17 18">An564</strain>
    </source>
</reference>